<keyword evidence="1" id="KW-0732">Signal</keyword>
<accession>A0ABP8IH47</accession>
<sequence length="75" mass="7895">MPLHRRLPARMWSRTVLAACLCTAVLAAHAGSVNFTYDALGRLASTVYTGGASTTTITYSYDAAGNRSSVVTTTP</sequence>
<evidence type="ECO:0000313" key="3">
    <source>
        <dbReference type="Proteomes" id="UP001500975"/>
    </source>
</evidence>
<evidence type="ECO:0008006" key="4">
    <source>
        <dbReference type="Google" id="ProtNLM"/>
    </source>
</evidence>
<evidence type="ECO:0000256" key="1">
    <source>
        <dbReference type="SAM" id="SignalP"/>
    </source>
</evidence>
<evidence type="ECO:0000313" key="2">
    <source>
        <dbReference type="EMBL" id="GAA4358792.1"/>
    </source>
</evidence>
<gene>
    <name evidence="2" type="ORF">GCM10023165_54150</name>
</gene>
<organism evidence="2 3">
    <name type="scientific">Variovorax defluvii</name>
    <dbReference type="NCBI Taxonomy" id="913761"/>
    <lineage>
        <taxon>Bacteria</taxon>
        <taxon>Pseudomonadati</taxon>
        <taxon>Pseudomonadota</taxon>
        <taxon>Betaproteobacteria</taxon>
        <taxon>Burkholderiales</taxon>
        <taxon>Comamonadaceae</taxon>
        <taxon>Variovorax</taxon>
    </lineage>
</organism>
<protein>
    <recommendedName>
        <fullName evidence="4">RHS repeat protein</fullName>
    </recommendedName>
</protein>
<feature type="chain" id="PRO_5046498348" description="RHS repeat protein" evidence="1">
    <location>
        <begin position="31"/>
        <end position="75"/>
    </location>
</feature>
<dbReference type="EMBL" id="BAABGJ010000081">
    <property type="protein sequence ID" value="GAA4358792.1"/>
    <property type="molecule type" value="Genomic_DNA"/>
</dbReference>
<comment type="caution">
    <text evidence="2">The sequence shown here is derived from an EMBL/GenBank/DDBJ whole genome shotgun (WGS) entry which is preliminary data.</text>
</comment>
<feature type="signal peptide" evidence="1">
    <location>
        <begin position="1"/>
        <end position="30"/>
    </location>
</feature>
<dbReference type="Gene3D" id="2.180.10.10">
    <property type="entry name" value="RHS repeat-associated core"/>
    <property type="match status" value="1"/>
</dbReference>
<keyword evidence="3" id="KW-1185">Reference proteome</keyword>
<proteinExistence type="predicted"/>
<name>A0ABP8IH47_9BURK</name>
<reference evidence="3" key="1">
    <citation type="journal article" date="2019" name="Int. J. Syst. Evol. Microbiol.">
        <title>The Global Catalogue of Microorganisms (GCM) 10K type strain sequencing project: providing services to taxonomists for standard genome sequencing and annotation.</title>
        <authorList>
            <consortium name="The Broad Institute Genomics Platform"/>
            <consortium name="The Broad Institute Genome Sequencing Center for Infectious Disease"/>
            <person name="Wu L."/>
            <person name="Ma J."/>
        </authorList>
    </citation>
    <scope>NUCLEOTIDE SEQUENCE [LARGE SCALE GENOMIC DNA]</scope>
    <source>
        <strain evidence="3">JCM 17804</strain>
    </source>
</reference>
<dbReference type="Proteomes" id="UP001500975">
    <property type="component" value="Unassembled WGS sequence"/>
</dbReference>